<dbReference type="Pfam" id="PF07645">
    <property type="entry name" value="EGF_CA"/>
    <property type="match status" value="1"/>
</dbReference>
<dbReference type="CDD" id="cd00054">
    <property type="entry name" value="EGF_CA"/>
    <property type="match status" value="1"/>
</dbReference>
<gene>
    <name evidence="22" type="primary">Tpo</name>
</gene>
<dbReference type="SMART" id="SM00032">
    <property type="entry name" value="CCP"/>
    <property type="match status" value="1"/>
</dbReference>
<keyword evidence="12" id="KW-1015">Disulfide bond</keyword>
<feature type="domain" description="EGF-like" evidence="20">
    <location>
        <begin position="757"/>
        <end position="800"/>
    </location>
</feature>
<dbReference type="PANTHER" id="PTHR11475">
    <property type="entry name" value="OXIDASE/PEROXIDASE"/>
    <property type="match status" value="1"/>
</dbReference>
<dbReference type="PROSITE" id="PS50292">
    <property type="entry name" value="PEROXIDASE_3"/>
    <property type="match status" value="1"/>
</dbReference>
<dbReference type="InParanoid" id="A0A1S3G8G3"/>
<evidence type="ECO:0000256" key="15">
    <source>
        <dbReference type="ARBA" id="ARBA00048299"/>
    </source>
</evidence>
<proteinExistence type="inferred from homology"/>
<dbReference type="InterPro" id="IPR019791">
    <property type="entry name" value="Haem_peroxidase_animal"/>
</dbReference>
<feature type="binding site" description="axial binding residue" evidence="18">
    <location>
        <position position="483"/>
    </location>
    <ligand>
        <name>heme b</name>
        <dbReference type="ChEBI" id="CHEBI:60344"/>
    </ligand>
    <ligandPart>
        <name>Fe</name>
        <dbReference type="ChEBI" id="CHEBI:18248"/>
    </ligandPart>
</feature>
<comment type="function">
    <text evidence="2">Iodination and coupling of the hormonogenic tyrosines in thyroglobulin to yield the thyroid hormones T(3) and T(4).</text>
</comment>
<keyword evidence="11" id="KW-0677">Repeat</keyword>
<comment type="cofactor">
    <cofactor evidence="1">
        <name>heme b</name>
        <dbReference type="ChEBI" id="CHEBI:60344"/>
    </cofactor>
</comment>
<sequence length="932" mass="100609">MLHCLPCLQALPDSPAHLDAGAIKHELVEVSRSSGHLCLGYGDRTGAHLLPPSRKASQRPDAVAACGFRKALSEVQMLHCCVDHCSEVQMLHCCVDHCSEVQMLHCCVDPTAVSEVQTLHCCVDPTEVRYRRCTAVWTHCSEVQTLHCCVDHCSEVNQGTLARSALLLIVHLAAEMKVLAALAGTLAAAGAGLLLSFILRGKEPPGGKTGKFHVSSVVEASRRMVEHDLYSTMTRNLRKREATSPSQLLAFSKMPEPTSRTVSHAAEIMETSIQVMKRQPSWPTDVLSEELLSVIANLSGCLPYMLPPRCPNTCLANKYRLITGACNNRDHPRWGASNTALARWLPAAYEDGFSQPRGWNPDFLYHGTALPPVREVSRLVIRASNSAVREDDQYSDFLTAWGQYIAHDVALTPQSAGGDDCGRTCENRSPCFPIQLITLRDYAPRILGPAGFQRYVGPYAGYDPTVNPTVSNVFATAAFRFGHAAVRPLVRRLGPDFQDLAGLPGLGLHDAFFSPWRLIREGGLDPIVRGLLASPAKLQVQDQLMSEVLTEQLFVLSSPGALDLASLNLQRGRDHGLPGYNEWREFCGLPRLETPADLNKVIANRSLVDRIVDLYKHPDNIDVWLGGLVEDFLPGARTGPLFACLIGRQMKALRDGDRWVPPAERPEAAGPGSVCLRAAPALCASVLAPALCGSVLPRLCDGCGLPGPVDHGDAVFCEESGRRLLVFSCHPGYALHGPEQAACTPRGRSDPPPLCKDVDECADPTRPPCHPSARCRNSEGSFQCVCSDPYVLAEDGRTCVDSGQLPRATWVSVALVVTLAGCVAAFSWTAIRRGPGRALSPLALCARVSRPGRALSPLALCARVSRPGRALSPLALCARVSRPAGSVCPRLQARWLCVPASPGPLALCARVSRPGRALSPLAALCARVSRLI</sequence>
<dbReference type="CTD" id="7173"/>
<evidence type="ECO:0000256" key="6">
    <source>
        <dbReference type="ARBA" id="ARBA00021693"/>
    </source>
</evidence>
<comment type="catalytic activity">
    <reaction evidence="15">
        <text>2 [thyroglobulin]-3,5-diiodo-L-tyrosine + H2O2 = [thyroglobulin]-L-thyroxine + [thyroglobulin]-dehydroalanine + 2 H2O</text>
        <dbReference type="Rhea" id="RHEA:48964"/>
        <dbReference type="Rhea" id="RHEA-COMP:12276"/>
        <dbReference type="Rhea" id="RHEA-COMP:12277"/>
        <dbReference type="Rhea" id="RHEA-COMP:12278"/>
        <dbReference type="ChEBI" id="CHEBI:15377"/>
        <dbReference type="ChEBI" id="CHEBI:16240"/>
        <dbReference type="ChEBI" id="CHEBI:90871"/>
        <dbReference type="ChEBI" id="CHEBI:90872"/>
        <dbReference type="ChEBI" id="CHEBI:90873"/>
        <dbReference type="EC" id="1.11.1.8"/>
    </reaction>
</comment>
<dbReference type="SMART" id="SM00179">
    <property type="entry name" value="EGF_CA"/>
    <property type="match status" value="1"/>
</dbReference>
<dbReference type="GO" id="GO:0006590">
    <property type="term" value="P:thyroid hormone generation"/>
    <property type="evidence" value="ECO:0007669"/>
    <property type="project" value="UniProtKB-UniPathway"/>
</dbReference>
<dbReference type="Proteomes" id="UP000081671">
    <property type="component" value="Unplaced"/>
</dbReference>
<evidence type="ECO:0000256" key="11">
    <source>
        <dbReference type="ARBA" id="ARBA00022737"/>
    </source>
</evidence>
<comment type="similarity">
    <text evidence="3">Belongs to the prostaglandin G/H synthase family.</text>
</comment>
<dbReference type="GO" id="GO:0005615">
    <property type="term" value="C:extracellular space"/>
    <property type="evidence" value="ECO:0007669"/>
    <property type="project" value="TreeGrafter"/>
</dbReference>
<dbReference type="FunFam" id="2.10.25.10:FF:000038">
    <property type="entry name" value="Fibrillin 2"/>
    <property type="match status" value="1"/>
</dbReference>
<dbReference type="AlphaFoldDB" id="A0A1S3G8G3"/>
<evidence type="ECO:0000256" key="2">
    <source>
        <dbReference type="ARBA" id="ARBA00003834"/>
    </source>
</evidence>
<dbReference type="GO" id="GO:0020037">
    <property type="term" value="F:heme binding"/>
    <property type="evidence" value="ECO:0007669"/>
    <property type="project" value="InterPro"/>
</dbReference>
<dbReference type="PANTHER" id="PTHR11475:SF60">
    <property type="entry name" value="THYROID PEROXIDASE"/>
    <property type="match status" value="1"/>
</dbReference>
<keyword evidence="8 22" id="KW-0575">Peroxidase</keyword>
<organism evidence="21 22">
    <name type="scientific">Dipodomys ordii</name>
    <name type="common">Ord's kangaroo rat</name>
    <dbReference type="NCBI Taxonomy" id="10020"/>
    <lineage>
        <taxon>Eukaryota</taxon>
        <taxon>Metazoa</taxon>
        <taxon>Chordata</taxon>
        <taxon>Craniata</taxon>
        <taxon>Vertebrata</taxon>
        <taxon>Euteleostomi</taxon>
        <taxon>Mammalia</taxon>
        <taxon>Eutheria</taxon>
        <taxon>Euarchontoglires</taxon>
        <taxon>Glires</taxon>
        <taxon>Rodentia</taxon>
        <taxon>Castorimorpha</taxon>
        <taxon>Heteromyidae</taxon>
        <taxon>Dipodomyinae</taxon>
        <taxon>Dipodomys</taxon>
    </lineage>
</organism>
<dbReference type="InterPro" id="IPR049883">
    <property type="entry name" value="NOTCH1_EGF-like"/>
</dbReference>
<dbReference type="InterPro" id="IPR010255">
    <property type="entry name" value="Haem_peroxidase_sf"/>
</dbReference>
<dbReference type="SUPFAM" id="SSF57535">
    <property type="entry name" value="Complement control module/SCR domain"/>
    <property type="match status" value="1"/>
</dbReference>
<evidence type="ECO:0000256" key="17">
    <source>
        <dbReference type="ARBA" id="ARBA00049000"/>
    </source>
</evidence>
<dbReference type="PROSITE" id="PS00010">
    <property type="entry name" value="ASX_HYDROXYL"/>
    <property type="match status" value="1"/>
</dbReference>
<accession>A0A1S3G8G3</accession>
<comment type="caution">
    <text evidence="19">Lacks conserved residue(s) required for the propagation of feature annotation.</text>
</comment>
<evidence type="ECO:0000313" key="21">
    <source>
        <dbReference type="Proteomes" id="UP000081671"/>
    </source>
</evidence>
<reference evidence="22" key="1">
    <citation type="submission" date="2025-08" db="UniProtKB">
        <authorList>
            <consortium name="RefSeq"/>
        </authorList>
    </citation>
    <scope>IDENTIFICATION</scope>
    <source>
        <tissue evidence="22">Kidney</tissue>
    </source>
</reference>
<dbReference type="RefSeq" id="XP_012884322.1">
    <property type="nucleotide sequence ID" value="XM_013028868.1"/>
</dbReference>
<dbReference type="InterPro" id="IPR000742">
    <property type="entry name" value="EGF"/>
</dbReference>
<evidence type="ECO:0000256" key="12">
    <source>
        <dbReference type="ARBA" id="ARBA00023157"/>
    </source>
</evidence>
<evidence type="ECO:0000256" key="5">
    <source>
        <dbReference type="ARBA" id="ARBA00012311"/>
    </source>
</evidence>
<evidence type="ECO:0000256" key="8">
    <source>
        <dbReference type="ARBA" id="ARBA00022559"/>
    </source>
</evidence>
<evidence type="ECO:0000256" key="1">
    <source>
        <dbReference type="ARBA" id="ARBA00001970"/>
    </source>
</evidence>
<dbReference type="FunCoup" id="A0A1S3G8G3">
    <property type="interactions" value="67"/>
</dbReference>
<evidence type="ECO:0000256" key="3">
    <source>
        <dbReference type="ARBA" id="ARBA00008928"/>
    </source>
</evidence>
<dbReference type="PROSITE" id="PS01187">
    <property type="entry name" value="EGF_CA"/>
    <property type="match status" value="1"/>
</dbReference>
<evidence type="ECO:0000256" key="14">
    <source>
        <dbReference type="ARBA" id="ARBA00048250"/>
    </source>
</evidence>
<evidence type="ECO:0000256" key="4">
    <source>
        <dbReference type="ARBA" id="ARBA00011561"/>
    </source>
</evidence>
<evidence type="ECO:0000259" key="20">
    <source>
        <dbReference type="PROSITE" id="PS50026"/>
    </source>
</evidence>
<dbReference type="SMART" id="SM00181">
    <property type="entry name" value="EGF"/>
    <property type="match status" value="1"/>
</dbReference>
<dbReference type="SUPFAM" id="SSF48113">
    <property type="entry name" value="Heme-dependent peroxidases"/>
    <property type="match status" value="1"/>
</dbReference>
<dbReference type="Gene3D" id="2.10.25.10">
    <property type="entry name" value="Laminin"/>
    <property type="match status" value="1"/>
</dbReference>
<evidence type="ECO:0000256" key="18">
    <source>
        <dbReference type="PIRSR" id="PIRSR619791-2"/>
    </source>
</evidence>
<evidence type="ECO:0000256" key="7">
    <source>
        <dbReference type="ARBA" id="ARBA00022536"/>
    </source>
</evidence>
<dbReference type="Gene3D" id="2.10.70.10">
    <property type="entry name" value="Complement Module, domain 1"/>
    <property type="match status" value="1"/>
</dbReference>
<protein>
    <recommendedName>
        <fullName evidence="6">Thyroid peroxidase</fullName>
        <ecNumber evidence="5">1.11.1.8</ecNumber>
    </recommendedName>
</protein>
<comment type="catalytic activity">
    <reaction evidence="16">
        <text>2 iodide + H2O2 + 2 H(+) = diiodine + 2 H2O</text>
        <dbReference type="Rhea" id="RHEA:23336"/>
        <dbReference type="ChEBI" id="CHEBI:15377"/>
        <dbReference type="ChEBI" id="CHEBI:15378"/>
        <dbReference type="ChEBI" id="CHEBI:16240"/>
        <dbReference type="ChEBI" id="CHEBI:16382"/>
        <dbReference type="ChEBI" id="CHEBI:17606"/>
        <dbReference type="EC" id="1.11.1.8"/>
    </reaction>
</comment>
<name>A0A1S3G8G3_DIPOR</name>
<dbReference type="UniPathway" id="UPA00194"/>
<evidence type="ECO:0000256" key="19">
    <source>
        <dbReference type="PROSITE-ProRule" id="PRU00076"/>
    </source>
</evidence>
<dbReference type="InterPro" id="IPR000152">
    <property type="entry name" value="EGF-type_Asp/Asn_hydroxyl_site"/>
</dbReference>
<keyword evidence="18" id="KW-0479">Metal-binding</keyword>
<keyword evidence="10" id="KW-0732">Signal</keyword>
<dbReference type="EC" id="1.11.1.8" evidence="5"/>
<keyword evidence="7 19" id="KW-0245">EGF-like domain</keyword>
<dbReference type="PROSITE" id="PS50026">
    <property type="entry name" value="EGF_3"/>
    <property type="match status" value="1"/>
</dbReference>
<dbReference type="Pfam" id="PF03098">
    <property type="entry name" value="An_peroxidase"/>
    <property type="match status" value="1"/>
</dbReference>
<comment type="catalytic activity">
    <reaction evidence="17">
        <text>[thyroglobulin]-3-iodo-L-tyrosine + iodide + H2O2 + H(+) = [thyroglobulin]-3,5-diiodo-L-tyrosine + 2 H2O</text>
        <dbReference type="Rhea" id="RHEA:48960"/>
        <dbReference type="Rhea" id="RHEA-COMP:12275"/>
        <dbReference type="Rhea" id="RHEA-COMP:12276"/>
        <dbReference type="ChEBI" id="CHEBI:15377"/>
        <dbReference type="ChEBI" id="CHEBI:15378"/>
        <dbReference type="ChEBI" id="CHEBI:16240"/>
        <dbReference type="ChEBI" id="CHEBI:16382"/>
        <dbReference type="ChEBI" id="CHEBI:90870"/>
        <dbReference type="ChEBI" id="CHEBI:90871"/>
        <dbReference type="EC" id="1.11.1.8"/>
    </reaction>
</comment>
<dbReference type="KEGG" id="dord:105995174"/>
<dbReference type="SUPFAM" id="SSF57196">
    <property type="entry name" value="EGF/Laminin"/>
    <property type="match status" value="1"/>
</dbReference>
<evidence type="ECO:0000256" key="10">
    <source>
        <dbReference type="ARBA" id="ARBA00022729"/>
    </source>
</evidence>
<comment type="subunit">
    <text evidence="4">Interacts with DUOX1, DUOX2 and CYBA.</text>
</comment>
<dbReference type="PROSITE" id="PS01186">
    <property type="entry name" value="EGF_2"/>
    <property type="match status" value="1"/>
</dbReference>
<dbReference type="CDD" id="cd00033">
    <property type="entry name" value="CCP"/>
    <property type="match status" value="1"/>
</dbReference>
<dbReference type="GeneID" id="105995174"/>
<dbReference type="GO" id="GO:0005509">
    <property type="term" value="F:calcium ion binding"/>
    <property type="evidence" value="ECO:0007669"/>
    <property type="project" value="InterPro"/>
</dbReference>
<comment type="catalytic activity">
    <reaction evidence="13">
        <text>[thyroglobulin]-L-tyrosine + iodide + H2O2 + H(+) = [thyroglobulin]-3-iodo-L-tyrosine + 2 H2O</text>
        <dbReference type="Rhea" id="RHEA:48956"/>
        <dbReference type="Rhea" id="RHEA-COMP:12274"/>
        <dbReference type="Rhea" id="RHEA-COMP:12275"/>
        <dbReference type="ChEBI" id="CHEBI:15377"/>
        <dbReference type="ChEBI" id="CHEBI:15378"/>
        <dbReference type="ChEBI" id="CHEBI:16240"/>
        <dbReference type="ChEBI" id="CHEBI:16382"/>
        <dbReference type="ChEBI" id="CHEBI:46858"/>
        <dbReference type="ChEBI" id="CHEBI:90870"/>
        <dbReference type="EC" id="1.11.1.8"/>
    </reaction>
</comment>
<keyword evidence="8 22" id="KW-0560">Oxidoreductase</keyword>
<keyword evidence="21" id="KW-1185">Reference proteome</keyword>
<dbReference type="Gene3D" id="1.10.640.10">
    <property type="entry name" value="Haem peroxidase domain superfamily, animal type"/>
    <property type="match status" value="2"/>
</dbReference>
<comment type="catalytic activity">
    <reaction evidence="14">
        <text>[thyroglobulin]-3-iodo-L-tyrosine + [thyroglobulin]-3,5-diiodo-L-tyrosine + H2O2 = [thyroglobulin]-3,3',5-triiodo-L-thyronine + [thyroglobulin]-dehydroalanine + 2 H2O</text>
        <dbReference type="Rhea" id="RHEA:48968"/>
        <dbReference type="Rhea" id="RHEA-COMP:12275"/>
        <dbReference type="Rhea" id="RHEA-COMP:12276"/>
        <dbReference type="Rhea" id="RHEA-COMP:12278"/>
        <dbReference type="Rhea" id="RHEA-COMP:12279"/>
        <dbReference type="ChEBI" id="CHEBI:15377"/>
        <dbReference type="ChEBI" id="CHEBI:16240"/>
        <dbReference type="ChEBI" id="CHEBI:90870"/>
        <dbReference type="ChEBI" id="CHEBI:90871"/>
        <dbReference type="ChEBI" id="CHEBI:90873"/>
        <dbReference type="ChEBI" id="CHEBI:90874"/>
        <dbReference type="EC" id="1.11.1.8"/>
    </reaction>
</comment>
<keyword evidence="18" id="KW-0408">Iron</keyword>
<dbReference type="GO" id="GO:0006979">
    <property type="term" value="P:response to oxidative stress"/>
    <property type="evidence" value="ECO:0007669"/>
    <property type="project" value="InterPro"/>
</dbReference>
<dbReference type="InterPro" id="IPR001881">
    <property type="entry name" value="EGF-like_Ca-bd_dom"/>
</dbReference>
<dbReference type="InterPro" id="IPR018097">
    <property type="entry name" value="EGF_Ca-bd_CS"/>
</dbReference>
<dbReference type="GO" id="GO:0004447">
    <property type="term" value="F:iodide peroxidase activity"/>
    <property type="evidence" value="ECO:0007669"/>
    <property type="project" value="UniProtKB-EC"/>
</dbReference>
<evidence type="ECO:0000256" key="13">
    <source>
        <dbReference type="ARBA" id="ARBA00048137"/>
    </source>
</evidence>
<evidence type="ECO:0000313" key="22">
    <source>
        <dbReference type="RefSeq" id="XP_012884322.1"/>
    </source>
</evidence>
<dbReference type="InterPro" id="IPR037120">
    <property type="entry name" value="Haem_peroxidase_sf_animal"/>
</dbReference>
<keyword evidence="9 18" id="KW-0349">Heme</keyword>
<dbReference type="InterPro" id="IPR035976">
    <property type="entry name" value="Sushi/SCR/CCP_sf"/>
</dbReference>
<dbReference type="OrthoDB" id="823504at2759"/>
<dbReference type="InterPro" id="IPR000436">
    <property type="entry name" value="Sushi_SCR_CCP_dom"/>
</dbReference>
<evidence type="ECO:0000256" key="16">
    <source>
        <dbReference type="ARBA" id="ARBA00048771"/>
    </source>
</evidence>
<evidence type="ECO:0000256" key="9">
    <source>
        <dbReference type="ARBA" id="ARBA00022617"/>
    </source>
</evidence>